<evidence type="ECO:0000259" key="1">
    <source>
        <dbReference type="Pfam" id="PF01370"/>
    </source>
</evidence>
<dbReference type="InterPro" id="IPR001509">
    <property type="entry name" value="Epimerase_deHydtase"/>
</dbReference>
<evidence type="ECO:0000313" key="3">
    <source>
        <dbReference type="Proteomes" id="UP000198564"/>
    </source>
</evidence>
<dbReference type="AlphaFoldDB" id="A0A1H6T8Q0"/>
<dbReference type="STRING" id="1130080.SAMN04488113_1162"/>
<dbReference type="PANTHER" id="PTHR48079">
    <property type="entry name" value="PROTEIN YEEZ"/>
    <property type="match status" value="1"/>
</dbReference>
<dbReference type="InterPro" id="IPR051783">
    <property type="entry name" value="NAD(P)-dependent_oxidoreduct"/>
</dbReference>
<dbReference type="GO" id="GO:0005737">
    <property type="term" value="C:cytoplasm"/>
    <property type="evidence" value="ECO:0007669"/>
    <property type="project" value="TreeGrafter"/>
</dbReference>
<dbReference type="GO" id="GO:0004029">
    <property type="term" value="F:aldehyde dehydrogenase (NAD+) activity"/>
    <property type="evidence" value="ECO:0007669"/>
    <property type="project" value="TreeGrafter"/>
</dbReference>
<dbReference type="EMBL" id="FNYW01000016">
    <property type="protein sequence ID" value="SEI74524.1"/>
    <property type="molecule type" value="Genomic_DNA"/>
</dbReference>
<dbReference type="Proteomes" id="UP000198564">
    <property type="component" value="Unassembled WGS sequence"/>
</dbReference>
<evidence type="ECO:0000313" key="2">
    <source>
        <dbReference type="EMBL" id="SEI74524.1"/>
    </source>
</evidence>
<dbReference type="OrthoDB" id="9778052at2"/>
<feature type="domain" description="NAD-dependent epimerase/dehydratase" evidence="1">
    <location>
        <begin position="4"/>
        <end position="226"/>
    </location>
</feature>
<name>A0A1H6T8Q0_9LACT</name>
<dbReference type="Pfam" id="PF01370">
    <property type="entry name" value="Epimerase"/>
    <property type="match status" value="1"/>
</dbReference>
<dbReference type="SUPFAM" id="SSF51735">
    <property type="entry name" value="NAD(P)-binding Rossmann-fold domains"/>
    <property type="match status" value="1"/>
</dbReference>
<proteinExistence type="predicted"/>
<dbReference type="RefSeq" id="WP_091634398.1">
    <property type="nucleotide sequence ID" value="NZ_FNYW01000016.1"/>
</dbReference>
<dbReference type="InterPro" id="IPR036291">
    <property type="entry name" value="NAD(P)-bd_dom_sf"/>
</dbReference>
<accession>A0A1H6T8Q0</accession>
<dbReference type="Gene3D" id="3.40.50.720">
    <property type="entry name" value="NAD(P)-binding Rossmann-like Domain"/>
    <property type="match status" value="1"/>
</dbReference>
<reference evidence="3" key="1">
    <citation type="submission" date="2016-10" db="EMBL/GenBank/DDBJ databases">
        <authorList>
            <person name="Varghese N."/>
            <person name="Submissions S."/>
        </authorList>
    </citation>
    <scope>NUCLEOTIDE SEQUENCE [LARGE SCALE GENOMIC DNA]</scope>
    <source>
        <strain evidence="3">DSM 25751</strain>
    </source>
</reference>
<organism evidence="2 3">
    <name type="scientific">Alkalibacterium gilvum</name>
    <dbReference type="NCBI Taxonomy" id="1130080"/>
    <lineage>
        <taxon>Bacteria</taxon>
        <taxon>Bacillati</taxon>
        <taxon>Bacillota</taxon>
        <taxon>Bacilli</taxon>
        <taxon>Lactobacillales</taxon>
        <taxon>Carnobacteriaceae</taxon>
        <taxon>Alkalibacterium</taxon>
    </lineage>
</organism>
<gene>
    <name evidence="2" type="ORF">SAMN04488113_1162</name>
</gene>
<keyword evidence="3" id="KW-1185">Reference proteome</keyword>
<dbReference type="PANTHER" id="PTHR48079:SF6">
    <property type="entry name" value="NAD(P)-BINDING DOMAIN-CONTAINING PROTEIN-RELATED"/>
    <property type="match status" value="1"/>
</dbReference>
<sequence length="328" mass="35820">MNKILVLGGTGFLGYYTTKELLSKGYEVKALSLPPMPDDDMFSSDNVENMLANVNELSDEEVLDILSDVDGVIYAIGADERTIPDAPAFSFFYEANVRPTQRLARLSVKAGVESFVIFGSYFAEFAERITDVDLKSEAYPATRLLQEQIGFAEGEGKMRVSSLRLPYIFGTMPGRTPLWKMFTDQIKDKEVFPALGGSTAAVTAKQVAHAAVGALEKGEHRGTYPLGGINLSHKEFTEMMVNALGQEGKTDVPVVDLETVLPPYKAIDEKTAAAGKEHGIHMVLNADMKARDLGIDPKISMDPLGYEEDDVYASVKETLEACVKASDK</sequence>
<protein>
    <submittedName>
        <fullName evidence="2">Nucleoside-diphosphate-sugar epimerase</fullName>
    </submittedName>
</protein>